<proteinExistence type="predicted"/>
<dbReference type="OrthoDB" id="1896025at2759"/>
<sequence length="120" mass="13104">MARGVAGLKTKSLEGMENTFSHPSGTPAAAAAAVGKGMMWIRMGGLVLNELARLTEERMMAALAGVVRTVTSAPRSEKLRQFDHGNHGRATRREEQHAKGMDWRSHGLHFLQSDLFGSFK</sequence>
<feature type="region of interest" description="Disordered" evidence="1">
    <location>
        <begin position="78"/>
        <end position="102"/>
    </location>
</feature>
<evidence type="ECO:0000313" key="2">
    <source>
        <dbReference type="EMBL" id="KAG0484226.1"/>
    </source>
</evidence>
<reference evidence="2 3" key="1">
    <citation type="journal article" date="2020" name="Nat. Food">
        <title>A phased Vanilla planifolia genome enables genetic improvement of flavour and production.</title>
        <authorList>
            <person name="Hasing T."/>
            <person name="Tang H."/>
            <person name="Brym M."/>
            <person name="Khazi F."/>
            <person name="Huang T."/>
            <person name="Chambers A.H."/>
        </authorList>
    </citation>
    <scope>NUCLEOTIDE SEQUENCE [LARGE SCALE GENOMIC DNA]</scope>
    <source>
        <tissue evidence="2">Leaf</tissue>
    </source>
</reference>
<protein>
    <submittedName>
        <fullName evidence="2">Uncharacterized protein</fullName>
    </submittedName>
</protein>
<gene>
    <name evidence="2" type="ORF">HPP92_008305</name>
</gene>
<dbReference type="Proteomes" id="UP000636800">
    <property type="component" value="Unassembled WGS sequence"/>
</dbReference>
<evidence type="ECO:0000313" key="3">
    <source>
        <dbReference type="Proteomes" id="UP000636800"/>
    </source>
</evidence>
<dbReference type="AlphaFoldDB" id="A0A835V5W2"/>
<accession>A0A835V5W2</accession>
<dbReference type="EMBL" id="JADCNL010000004">
    <property type="protein sequence ID" value="KAG0484226.1"/>
    <property type="molecule type" value="Genomic_DNA"/>
</dbReference>
<organism evidence="2 3">
    <name type="scientific">Vanilla planifolia</name>
    <name type="common">Vanilla</name>
    <dbReference type="NCBI Taxonomy" id="51239"/>
    <lineage>
        <taxon>Eukaryota</taxon>
        <taxon>Viridiplantae</taxon>
        <taxon>Streptophyta</taxon>
        <taxon>Embryophyta</taxon>
        <taxon>Tracheophyta</taxon>
        <taxon>Spermatophyta</taxon>
        <taxon>Magnoliopsida</taxon>
        <taxon>Liliopsida</taxon>
        <taxon>Asparagales</taxon>
        <taxon>Orchidaceae</taxon>
        <taxon>Vanilloideae</taxon>
        <taxon>Vanilleae</taxon>
        <taxon>Vanilla</taxon>
    </lineage>
</organism>
<comment type="caution">
    <text evidence="2">The sequence shown here is derived from an EMBL/GenBank/DDBJ whole genome shotgun (WGS) entry which is preliminary data.</text>
</comment>
<evidence type="ECO:0000256" key="1">
    <source>
        <dbReference type="SAM" id="MobiDB-lite"/>
    </source>
</evidence>
<keyword evidence="3" id="KW-1185">Reference proteome</keyword>
<name>A0A835V5W2_VANPL</name>